<dbReference type="Pfam" id="PF00082">
    <property type="entry name" value="Peptidase_S8"/>
    <property type="match status" value="1"/>
</dbReference>
<name>A0A7W7F8M4_9SPHN</name>
<feature type="chain" id="PRO_5030768771" evidence="6">
    <location>
        <begin position="22"/>
        <end position="434"/>
    </location>
</feature>
<keyword evidence="4 5" id="KW-0720">Serine protease</keyword>
<dbReference type="InterPro" id="IPR050131">
    <property type="entry name" value="Peptidase_S8_subtilisin-like"/>
</dbReference>
<protein>
    <submittedName>
        <fullName evidence="8">Subtilisin family serine protease</fullName>
    </submittedName>
</protein>
<dbReference type="PROSITE" id="PS51892">
    <property type="entry name" value="SUBTILASE"/>
    <property type="match status" value="1"/>
</dbReference>
<dbReference type="PANTHER" id="PTHR43806:SF11">
    <property type="entry name" value="CEREVISIN-RELATED"/>
    <property type="match status" value="1"/>
</dbReference>
<feature type="signal peptide" evidence="6">
    <location>
        <begin position="1"/>
        <end position="21"/>
    </location>
</feature>
<keyword evidence="6" id="KW-0732">Signal</keyword>
<proteinExistence type="inferred from homology"/>
<comment type="caution">
    <text evidence="8">The sequence shown here is derived from an EMBL/GenBank/DDBJ whole genome shotgun (WGS) entry which is preliminary data.</text>
</comment>
<organism evidence="8 9">
    <name type="scientific">Sphingosinicella soli</name>
    <dbReference type="NCBI Taxonomy" id="333708"/>
    <lineage>
        <taxon>Bacteria</taxon>
        <taxon>Pseudomonadati</taxon>
        <taxon>Pseudomonadota</taxon>
        <taxon>Alphaproteobacteria</taxon>
        <taxon>Sphingomonadales</taxon>
        <taxon>Sphingosinicellaceae</taxon>
        <taxon>Sphingosinicella</taxon>
    </lineage>
</organism>
<evidence type="ECO:0000259" key="7">
    <source>
        <dbReference type="Pfam" id="PF00082"/>
    </source>
</evidence>
<feature type="active site" description="Charge relay system" evidence="5">
    <location>
        <position position="379"/>
    </location>
</feature>
<dbReference type="RefSeq" id="WP_184071901.1">
    <property type="nucleotide sequence ID" value="NZ_JACHNZ010000066.1"/>
</dbReference>
<evidence type="ECO:0000256" key="4">
    <source>
        <dbReference type="ARBA" id="ARBA00022825"/>
    </source>
</evidence>
<sequence>MKRQTTVMIMAATLLCGAARAQLLPGAVAGLPGQVVGGVLSPLQGAPQAALGVIDTLGVRTKDTLDRVSLRDMRRARLQALIRANRDVLEADADGNPVRRGEIIAIDASPVLLDRVRAGGFTVLRESSIAALGIRMHVLGVPKGDTVREGLKRLSEIARDGQFEMNHVFEPAGGALMAVSAAMATSSATAGRPVGMIDGGVAAHPSLSAARITQRGFVGDGPQASGHGTAIASLLVGKDGVFRGAAVGRALLAADVYGGKPAAGSAEAIARALGWLAESGAEVINISLVGPPNRLLARAVETTRARGVTIIAAVGNDGPAAPPLYPASYPGVIAVTGVDARNRALVEAGRAEHLDFAAPGADMVAALPGNGYAKVRGTSFAAPLVAARFAAAEGAPYVREKTVSAEALPGRGKVGRGILCQPCRNAPETVLAKK</sequence>
<feature type="active site" description="Charge relay system" evidence="5">
    <location>
        <position position="227"/>
    </location>
</feature>
<dbReference type="PROSITE" id="PS00138">
    <property type="entry name" value="SUBTILASE_SER"/>
    <property type="match status" value="1"/>
</dbReference>
<accession>A0A7W7F8M4</accession>
<evidence type="ECO:0000313" key="9">
    <source>
        <dbReference type="Proteomes" id="UP000566324"/>
    </source>
</evidence>
<evidence type="ECO:0000256" key="3">
    <source>
        <dbReference type="ARBA" id="ARBA00022801"/>
    </source>
</evidence>
<reference evidence="8 9" key="1">
    <citation type="submission" date="2020-08" db="EMBL/GenBank/DDBJ databases">
        <title>Genomic Encyclopedia of Type Strains, Phase IV (KMG-IV): sequencing the most valuable type-strain genomes for metagenomic binning, comparative biology and taxonomic classification.</title>
        <authorList>
            <person name="Goeker M."/>
        </authorList>
    </citation>
    <scope>NUCLEOTIDE SEQUENCE [LARGE SCALE GENOMIC DNA]</scope>
    <source>
        <strain evidence="8 9">DSM 17328</strain>
    </source>
</reference>
<dbReference type="PANTHER" id="PTHR43806">
    <property type="entry name" value="PEPTIDASE S8"/>
    <property type="match status" value="1"/>
</dbReference>
<dbReference type="AlphaFoldDB" id="A0A7W7F8M4"/>
<dbReference type="InterPro" id="IPR000209">
    <property type="entry name" value="Peptidase_S8/S53_dom"/>
</dbReference>
<dbReference type="GO" id="GO:0006508">
    <property type="term" value="P:proteolysis"/>
    <property type="evidence" value="ECO:0007669"/>
    <property type="project" value="UniProtKB-KW"/>
</dbReference>
<dbReference type="EMBL" id="JACHNZ010000066">
    <property type="protein sequence ID" value="MBB4633889.1"/>
    <property type="molecule type" value="Genomic_DNA"/>
</dbReference>
<evidence type="ECO:0000256" key="6">
    <source>
        <dbReference type="SAM" id="SignalP"/>
    </source>
</evidence>
<evidence type="ECO:0000256" key="2">
    <source>
        <dbReference type="ARBA" id="ARBA00022670"/>
    </source>
</evidence>
<dbReference type="Proteomes" id="UP000566324">
    <property type="component" value="Unassembled WGS sequence"/>
</dbReference>
<evidence type="ECO:0000313" key="8">
    <source>
        <dbReference type="EMBL" id="MBB4633889.1"/>
    </source>
</evidence>
<evidence type="ECO:0000256" key="1">
    <source>
        <dbReference type="ARBA" id="ARBA00011073"/>
    </source>
</evidence>
<dbReference type="InterPro" id="IPR023828">
    <property type="entry name" value="Peptidase_S8_Ser-AS"/>
</dbReference>
<feature type="active site" description="Charge relay system" evidence="5">
    <location>
        <position position="198"/>
    </location>
</feature>
<dbReference type="Gene3D" id="3.40.50.200">
    <property type="entry name" value="Peptidase S8/S53 domain"/>
    <property type="match status" value="1"/>
</dbReference>
<dbReference type="GO" id="GO:0004252">
    <property type="term" value="F:serine-type endopeptidase activity"/>
    <property type="evidence" value="ECO:0007669"/>
    <property type="project" value="UniProtKB-UniRule"/>
</dbReference>
<dbReference type="CDD" id="cd05561">
    <property type="entry name" value="Peptidases_S8_4"/>
    <property type="match status" value="1"/>
</dbReference>
<evidence type="ECO:0000256" key="5">
    <source>
        <dbReference type="PROSITE-ProRule" id="PRU01240"/>
    </source>
</evidence>
<keyword evidence="3 5" id="KW-0378">Hydrolase</keyword>
<keyword evidence="9" id="KW-1185">Reference proteome</keyword>
<dbReference type="InterPro" id="IPR036852">
    <property type="entry name" value="Peptidase_S8/S53_dom_sf"/>
</dbReference>
<keyword evidence="2 5" id="KW-0645">Protease</keyword>
<feature type="domain" description="Peptidase S8/S53" evidence="7">
    <location>
        <begin position="194"/>
        <end position="391"/>
    </location>
</feature>
<comment type="similarity">
    <text evidence="1 5">Belongs to the peptidase S8 family.</text>
</comment>
<gene>
    <name evidence="8" type="ORF">GGQ98_003547</name>
</gene>
<dbReference type="SUPFAM" id="SSF52743">
    <property type="entry name" value="Subtilisin-like"/>
    <property type="match status" value="1"/>
</dbReference>